<protein>
    <submittedName>
        <fullName evidence="1">Uncharacterized protein</fullName>
    </submittedName>
</protein>
<dbReference type="EMBL" id="VSRR010002250">
    <property type="protein sequence ID" value="MPC30418.1"/>
    <property type="molecule type" value="Genomic_DNA"/>
</dbReference>
<dbReference type="Proteomes" id="UP000324222">
    <property type="component" value="Unassembled WGS sequence"/>
</dbReference>
<sequence>MILYYGLPGAVRGMGARRGPPILPPASIVREVAFNRRNHIASVASEPERTRAEPSSPTRSYFPETWLWKLLPLPSVSSCVLPVLVGPARPCVPVSSSCVALPKATSDLELQTENKML</sequence>
<dbReference type="OrthoDB" id="6348147at2759"/>
<comment type="caution">
    <text evidence="1">The sequence shown here is derived from an EMBL/GenBank/DDBJ whole genome shotgun (WGS) entry which is preliminary data.</text>
</comment>
<name>A0A5B7E9S3_PORTR</name>
<proteinExistence type="predicted"/>
<keyword evidence="2" id="KW-1185">Reference proteome</keyword>
<gene>
    <name evidence="1" type="ORF">E2C01_023682</name>
</gene>
<evidence type="ECO:0000313" key="1">
    <source>
        <dbReference type="EMBL" id="MPC30418.1"/>
    </source>
</evidence>
<reference evidence="1 2" key="1">
    <citation type="submission" date="2019-05" db="EMBL/GenBank/DDBJ databases">
        <title>Another draft genome of Portunus trituberculatus and its Hox gene families provides insights of decapod evolution.</title>
        <authorList>
            <person name="Jeong J.-H."/>
            <person name="Song I."/>
            <person name="Kim S."/>
            <person name="Choi T."/>
            <person name="Kim D."/>
            <person name="Ryu S."/>
            <person name="Kim W."/>
        </authorList>
    </citation>
    <scope>NUCLEOTIDE SEQUENCE [LARGE SCALE GENOMIC DNA]</scope>
    <source>
        <tissue evidence="1">Muscle</tissue>
    </source>
</reference>
<evidence type="ECO:0000313" key="2">
    <source>
        <dbReference type="Proteomes" id="UP000324222"/>
    </source>
</evidence>
<accession>A0A5B7E9S3</accession>
<organism evidence="1 2">
    <name type="scientific">Portunus trituberculatus</name>
    <name type="common">Swimming crab</name>
    <name type="synonym">Neptunus trituberculatus</name>
    <dbReference type="NCBI Taxonomy" id="210409"/>
    <lineage>
        <taxon>Eukaryota</taxon>
        <taxon>Metazoa</taxon>
        <taxon>Ecdysozoa</taxon>
        <taxon>Arthropoda</taxon>
        <taxon>Crustacea</taxon>
        <taxon>Multicrustacea</taxon>
        <taxon>Malacostraca</taxon>
        <taxon>Eumalacostraca</taxon>
        <taxon>Eucarida</taxon>
        <taxon>Decapoda</taxon>
        <taxon>Pleocyemata</taxon>
        <taxon>Brachyura</taxon>
        <taxon>Eubrachyura</taxon>
        <taxon>Portunoidea</taxon>
        <taxon>Portunidae</taxon>
        <taxon>Portuninae</taxon>
        <taxon>Portunus</taxon>
    </lineage>
</organism>
<dbReference type="AlphaFoldDB" id="A0A5B7E9S3"/>